<dbReference type="SUPFAM" id="SSF52047">
    <property type="entry name" value="RNI-like"/>
    <property type="match status" value="1"/>
</dbReference>
<dbReference type="AlphaFoldDB" id="A0A9P7YIF8"/>
<proteinExistence type="predicted"/>
<name>A0A9P7YIF8_9HELO</name>
<keyword evidence="2" id="KW-1185">Reference proteome</keyword>
<reference evidence="1" key="1">
    <citation type="journal article" date="2021" name="IMA Fungus">
        <title>Genomic characterization of three marine fungi, including Emericellopsis atlantica sp. nov. with signatures of a generalist lifestyle and marine biomass degradation.</title>
        <authorList>
            <person name="Hagestad O.C."/>
            <person name="Hou L."/>
            <person name="Andersen J.H."/>
            <person name="Hansen E.H."/>
            <person name="Altermark B."/>
            <person name="Li C."/>
            <person name="Kuhnert E."/>
            <person name="Cox R.J."/>
            <person name="Crous P.W."/>
            <person name="Spatafora J.W."/>
            <person name="Lail K."/>
            <person name="Amirebrahimi M."/>
            <person name="Lipzen A."/>
            <person name="Pangilinan J."/>
            <person name="Andreopoulos W."/>
            <person name="Hayes R.D."/>
            <person name="Ng V."/>
            <person name="Grigoriev I.V."/>
            <person name="Jackson S.A."/>
            <person name="Sutton T.D.S."/>
            <person name="Dobson A.D.W."/>
            <person name="Rama T."/>
        </authorList>
    </citation>
    <scope>NUCLEOTIDE SEQUENCE</scope>
    <source>
        <strain evidence="1">TRa018bII</strain>
    </source>
</reference>
<protein>
    <submittedName>
        <fullName evidence="1">Uncharacterized protein</fullName>
    </submittedName>
</protein>
<gene>
    <name evidence="1" type="ORF">BJ875DRAFT_511825</name>
</gene>
<dbReference type="Proteomes" id="UP000824998">
    <property type="component" value="Unassembled WGS sequence"/>
</dbReference>
<dbReference type="OrthoDB" id="3541994at2759"/>
<comment type="caution">
    <text evidence="1">The sequence shown here is derived from an EMBL/GenBank/DDBJ whole genome shotgun (WGS) entry which is preliminary data.</text>
</comment>
<sequence length="626" mass="71886">MTTMRTTGDSRTVAVPWVSVIPPEIWGMIGQQIRNQKTRDDLARVCHTFRGLFLPLARENLLLRFHRYDIDALDKIPPLSGTENVKVLSIKLLEFRTVPNGRYRIDPWPQRWNTVMANFIASMISSMLNLCTFRFSGGAMWADEGPSKILQDPKLMRTLEQHEKLKMIYFNLDYMLMEQPTPDIGSVKLDGFRNLTSLEVYKFQGPDNKFIDDLTTTLGNSPLLTKLGLGKEINTDLSDFEEMVFLEGDPCLLEKLCSKLAARGICPLPIQTLRLGVYFTPYKSSSESGENYLAKLISLEGLRNLHVWNGRYTTPTDEEEEQTEIHWPLFDACRAVRNFQITLLTQEVLNWLNDKQSVQELILTDHYDCQNEAFRNISQLRIPRLSMLLLRDNVHAPNAHLPIDDGGAEQEAEWSESDGSAVFACSLFDAGEELVQRRSSLTNNPSEPGSSQVMRSQTLVVGINKNKLNSKPLFDCQQFTSILDRIPHRLQHLEKLGISLNLETQFWRFSHRLLAMPKLTHLRLERRYLSQYPPKSASYWPGIDEPREIALQYVKIMKNICPSLQYVNIGKYLWQIIPRWSSEISFWDGFEFLEIDEDEKLKIELFAFEIFAVQSGLLGGIIPTNG</sequence>
<dbReference type="EMBL" id="MU251495">
    <property type="protein sequence ID" value="KAG9233583.1"/>
    <property type="molecule type" value="Genomic_DNA"/>
</dbReference>
<accession>A0A9P7YIF8</accession>
<organism evidence="1 2">
    <name type="scientific">Amylocarpus encephaloides</name>
    <dbReference type="NCBI Taxonomy" id="45428"/>
    <lineage>
        <taxon>Eukaryota</taxon>
        <taxon>Fungi</taxon>
        <taxon>Dikarya</taxon>
        <taxon>Ascomycota</taxon>
        <taxon>Pezizomycotina</taxon>
        <taxon>Leotiomycetes</taxon>
        <taxon>Helotiales</taxon>
        <taxon>Helotiales incertae sedis</taxon>
        <taxon>Amylocarpus</taxon>
    </lineage>
</organism>
<evidence type="ECO:0000313" key="2">
    <source>
        <dbReference type="Proteomes" id="UP000824998"/>
    </source>
</evidence>
<evidence type="ECO:0000313" key="1">
    <source>
        <dbReference type="EMBL" id="KAG9233583.1"/>
    </source>
</evidence>